<protein>
    <submittedName>
        <fullName evidence="1">Uncharacterized protein</fullName>
    </submittedName>
</protein>
<evidence type="ECO:0000313" key="1">
    <source>
        <dbReference type="EMBL" id="OAF65296.1"/>
    </source>
</evidence>
<keyword evidence="2" id="KW-1185">Reference proteome</keyword>
<organism evidence="1 2">
    <name type="scientific">Intoshia linei</name>
    <dbReference type="NCBI Taxonomy" id="1819745"/>
    <lineage>
        <taxon>Eukaryota</taxon>
        <taxon>Metazoa</taxon>
        <taxon>Spiralia</taxon>
        <taxon>Lophotrochozoa</taxon>
        <taxon>Mesozoa</taxon>
        <taxon>Orthonectida</taxon>
        <taxon>Rhopaluridae</taxon>
        <taxon>Intoshia</taxon>
    </lineage>
</organism>
<name>A0A177ATG5_9BILA</name>
<accession>A0A177ATG5</accession>
<dbReference type="AlphaFoldDB" id="A0A177ATG5"/>
<comment type="caution">
    <text evidence="1">The sequence shown here is derived from an EMBL/GenBank/DDBJ whole genome shotgun (WGS) entry which is preliminary data.</text>
</comment>
<gene>
    <name evidence="1" type="ORF">A3Q56_06987</name>
</gene>
<proteinExistence type="predicted"/>
<dbReference type="EMBL" id="LWCA01001357">
    <property type="protein sequence ID" value="OAF65296.1"/>
    <property type="molecule type" value="Genomic_DNA"/>
</dbReference>
<sequence>MLIKDMKRRFCDIFELEVCDWMINPFSANVIEVDVNIQEELLEMKYDTHANLYLIIMNMKNYGKIQKTSLFIKNFYFLNKLFYR</sequence>
<reference evidence="1 2" key="1">
    <citation type="submission" date="2016-04" db="EMBL/GenBank/DDBJ databases">
        <title>The genome of Intoshia linei affirms orthonectids as highly simplified spiralians.</title>
        <authorList>
            <person name="Mikhailov K.V."/>
            <person name="Slusarev G.S."/>
            <person name="Nikitin M.A."/>
            <person name="Logacheva M.D."/>
            <person name="Penin A."/>
            <person name="Aleoshin V."/>
            <person name="Panchin Y.V."/>
        </authorList>
    </citation>
    <scope>NUCLEOTIDE SEQUENCE [LARGE SCALE GENOMIC DNA]</scope>
    <source>
        <strain evidence="1">Intl2013</strain>
        <tissue evidence="1">Whole animal</tissue>
    </source>
</reference>
<dbReference type="Proteomes" id="UP000078046">
    <property type="component" value="Unassembled WGS sequence"/>
</dbReference>
<dbReference type="OrthoDB" id="1101576at2759"/>
<evidence type="ECO:0000313" key="2">
    <source>
        <dbReference type="Proteomes" id="UP000078046"/>
    </source>
</evidence>